<evidence type="ECO:0000256" key="2">
    <source>
        <dbReference type="ARBA" id="ARBA00023015"/>
    </source>
</evidence>
<evidence type="ECO:0000256" key="4">
    <source>
        <dbReference type="ARBA" id="ARBA00023163"/>
    </source>
</evidence>
<accession>A0A9N9MGA4</accession>
<keyword evidence="4" id="KW-0804">Transcription</keyword>
<keyword evidence="5" id="KW-0539">Nucleus</keyword>
<name>A0A9N9MGA4_9CUCU</name>
<organism evidence="8 9">
    <name type="scientific">Ceutorhynchus assimilis</name>
    <name type="common">cabbage seed weevil</name>
    <dbReference type="NCBI Taxonomy" id="467358"/>
    <lineage>
        <taxon>Eukaryota</taxon>
        <taxon>Metazoa</taxon>
        <taxon>Ecdysozoa</taxon>
        <taxon>Arthropoda</taxon>
        <taxon>Hexapoda</taxon>
        <taxon>Insecta</taxon>
        <taxon>Pterygota</taxon>
        <taxon>Neoptera</taxon>
        <taxon>Endopterygota</taxon>
        <taxon>Coleoptera</taxon>
        <taxon>Polyphaga</taxon>
        <taxon>Cucujiformia</taxon>
        <taxon>Curculionidae</taxon>
        <taxon>Ceutorhynchinae</taxon>
        <taxon>Ceutorhynchus</taxon>
    </lineage>
</organism>
<dbReference type="OrthoDB" id="6610952at2759"/>
<dbReference type="Gene3D" id="1.10.10.60">
    <property type="entry name" value="Homeodomain-like"/>
    <property type="match status" value="1"/>
</dbReference>
<keyword evidence="3" id="KW-0238">DNA-binding</keyword>
<dbReference type="GO" id="GO:0005634">
    <property type="term" value="C:nucleus"/>
    <property type="evidence" value="ECO:0007669"/>
    <property type="project" value="UniProtKB-SubCell"/>
</dbReference>
<evidence type="ECO:0000256" key="3">
    <source>
        <dbReference type="ARBA" id="ARBA00023125"/>
    </source>
</evidence>
<dbReference type="GO" id="GO:0003677">
    <property type="term" value="F:DNA binding"/>
    <property type="evidence" value="ECO:0007669"/>
    <property type="project" value="UniProtKB-KW"/>
</dbReference>
<dbReference type="EMBL" id="OU892290">
    <property type="protein sequence ID" value="CAG9763729.1"/>
    <property type="molecule type" value="Genomic_DNA"/>
</dbReference>
<feature type="region of interest" description="Disordered" evidence="6">
    <location>
        <begin position="156"/>
        <end position="213"/>
    </location>
</feature>
<dbReference type="PANTHER" id="PTHR21654:SF84">
    <property type="entry name" value="SI:DKEY-66I24.7"/>
    <property type="match status" value="1"/>
</dbReference>
<comment type="subcellular location">
    <subcellularLocation>
        <location evidence="1">Nucleus</location>
    </subcellularLocation>
</comment>
<dbReference type="PANTHER" id="PTHR21654">
    <property type="entry name" value="FI21293P1"/>
    <property type="match status" value="1"/>
</dbReference>
<feature type="domain" description="Myb/SANT-like DNA-binding" evidence="7">
    <location>
        <begin position="43"/>
        <end position="132"/>
    </location>
</feature>
<keyword evidence="9" id="KW-1185">Reference proteome</keyword>
<dbReference type="AlphaFoldDB" id="A0A9N9MGA4"/>
<evidence type="ECO:0000256" key="6">
    <source>
        <dbReference type="SAM" id="MobiDB-lite"/>
    </source>
</evidence>
<dbReference type="Proteomes" id="UP001152799">
    <property type="component" value="Chromosome 14"/>
</dbReference>
<evidence type="ECO:0000313" key="9">
    <source>
        <dbReference type="Proteomes" id="UP001152799"/>
    </source>
</evidence>
<protein>
    <recommendedName>
        <fullName evidence="7">Myb/SANT-like DNA-binding domain-containing protein</fullName>
    </recommendedName>
</protein>
<feature type="region of interest" description="Disordered" evidence="6">
    <location>
        <begin position="1"/>
        <end position="30"/>
    </location>
</feature>
<feature type="compositionally biased region" description="Polar residues" evidence="6">
    <location>
        <begin position="1"/>
        <end position="13"/>
    </location>
</feature>
<dbReference type="GO" id="GO:0010468">
    <property type="term" value="P:regulation of gene expression"/>
    <property type="evidence" value="ECO:0007669"/>
    <property type="project" value="UniProtKB-ARBA"/>
</dbReference>
<evidence type="ECO:0000259" key="7">
    <source>
        <dbReference type="Pfam" id="PF13837"/>
    </source>
</evidence>
<keyword evidence="2" id="KW-0805">Transcription regulation</keyword>
<dbReference type="InterPro" id="IPR044822">
    <property type="entry name" value="Myb_DNA-bind_4"/>
</dbReference>
<proteinExistence type="predicted"/>
<evidence type="ECO:0000256" key="1">
    <source>
        <dbReference type="ARBA" id="ARBA00004123"/>
    </source>
</evidence>
<dbReference type="Pfam" id="PF13837">
    <property type="entry name" value="Myb_DNA-bind_4"/>
    <property type="match status" value="1"/>
</dbReference>
<sequence length="213" mass="24320">MDSTVPSTLNLDSNQEDTESNEHSGGGEILMWSSRKPLSTDVQATTYLLELRKEMSNQFDDRKHSKNTLWQQIAKKLNEKNFFVGQGLEGAEKCRKKFANLQASYVKYKDKKKGTGEGYICKPPFYDELDEILGFKDKITPQLLIDSSDKLIITEKKSDDKENKAIPHKKTPLHELPSTSNPEANYEKNKFASIRSSSKPKDKHTLFEEMIQA</sequence>
<reference evidence="8" key="1">
    <citation type="submission" date="2022-01" db="EMBL/GenBank/DDBJ databases">
        <authorList>
            <person name="King R."/>
        </authorList>
    </citation>
    <scope>NUCLEOTIDE SEQUENCE</scope>
</reference>
<evidence type="ECO:0000256" key="5">
    <source>
        <dbReference type="ARBA" id="ARBA00023242"/>
    </source>
</evidence>
<evidence type="ECO:0000313" key="8">
    <source>
        <dbReference type="EMBL" id="CAG9763729.1"/>
    </source>
</evidence>
<gene>
    <name evidence="8" type="ORF">CEUTPL_LOCUS4387</name>
</gene>
<feature type="compositionally biased region" description="Basic and acidic residues" evidence="6">
    <location>
        <begin position="156"/>
        <end position="165"/>
    </location>
</feature>